<sequence length="151" mass="16009">MWVRSGGWARGSEETPLGVNIALGSVLLVVAAVAAATIPDSEPVVRYAVLVLAVAAFAAWTRDGLALAFVAVIGFAIFNGFLVNQPGELSWHGLTDMLRLGVLVLASTTGLAAGEAYRLVRRPHRPRPWVKPPVASELPGKSFNEEEKHGA</sequence>
<evidence type="ECO:0000256" key="1">
    <source>
        <dbReference type="SAM" id="MobiDB-lite"/>
    </source>
</evidence>
<evidence type="ECO:0000313" key="4">
    <source>
        <dbReference type="Proteomes" id="UP000622552"/>
    </source>
</evidence>
<evidence type="ECO:0000256" key="2">
    <source>
        <dbReference type="SAM" id="Phobius"/>
    </source>
</evidence>
<feature type="transmembrane region" description="Helical" evidence="2">
    <location>
        <begin position="97"/>
        <end position="117"/>
    </location>
</feature>
<name>A0A8J7GKG8_9ACTN</name>
<accession>A0A8J7GKG8</accession>
<dbReference type="Proteomes" id="UP000622552">
    <property type="component" value="Unassembled WGS sequence"/>
</dbReference>
<keyword evidence="4" id="KW-1185">Reference proteome</keyword>
<feature type="transmembrane region" description="Helical" evidence="2">
    <location>
        <begin position="44"/>
        <end position="60"/>
    </location>
</feature>
<keyword evidence="3" id="KW-0418">Kinase</keyword>
<protein>
    <submittedName>
        <fullName evidence="3">K+-sensing histidine kinase KdpD</fullName>
    </submittedName>
</protein>
<dbReference type="RefSeq" id="WP_197001796.1">
    <property type="nucleotide sequence ID" value="NZ_BONS01000023.1"/>
</dbReference>
<dbReference type="AlphaFoldDB" id="A0A8J7GKG8"/>
<dbReference type="GO" id="GO:0016301">
    <property type="term" value="F:kinase activity"/>
    <property type="evidence" value="ECO:0007669"/>
    <property type="project" value="UniProtKB-KW"/>
</dbReference>
<gene>
    <name evidence="3" type="ORF">IW245_000773</name>
</gene>
<keyword evidence="2" id="KW-0472">Membrane</keyword>
<proteinExistence type="predicted"/>
<keyword evidence="3" id="KW-0808">Transferase</keyword>
<dbReference type="EMBL" id="JADOUF010000001">
    <property type="protein sequence ID" value="MBG6134579.1"/>
    <property type="molecule type" value="Genomic_DNA"/>
</dbReference>
<comment type="caution">
    <text evidence="3">The sequence shown here is derived from an EMBL/GenBank/DDBJ whole genome shotgun (WGS) entry which is preliminary data.</text>
</comment>
<reference evidence="3" key="1">
    <citation type="submission" date="2020-11" db="EMBL/GenBank/DDBJ databases">
        <title>Sequencing the genomes of 1000 actinobacteria strains.</title>
        <authorList>
            <person name="Klenk H.-P."/>
        </authorList>
    </citation>
    <scope>NUCLEOTIDE SEQUENCE</scope>
    <source>
        <strain evidence="3">DSM 45356</strain>
    </source>
</reference>
<feature type="region of interest" description="Disordered" evidence="1">
    <location>
        <begin position="130"/>
        <end position="151"/>
    </location>
</feature>
<organism evidence="3 4">
    <name type="scientific">Longispora fulva</name>
    <dbReference type="NCBI Taxonomy" id="619741"/>
    <lineage>
        <taxon>Bacteria</taxon>
        <taxon>Bacillati</taxon>
        <taxon>Actinomycetota</taxon>
        <taxon>Actinomycetes</taxon>
        <taxon>Micromonosporales</taxon>
        <taxon>Micromonosporaceae</taxon>
        <taxon>Longispora</taxon>
    </lineage>
</organism>
<keyword evidence="2" id="KW-0812">Transmembrane</keyword>
<feature type="transmembrane region" description="Helical" evidence="2">
    <location>
        <begin position="21"/>
        <end position="38"/>
    </location>
</feature>
<evidence type="ECO:0000313" key="3">
    <source>
        <dbReference type="EMBL" id="MBG6134579.1"/>
    </source>
</evidence>
<keyword evidence="2" id="KW-1133">Transmembrane helix</keyword>
<feature type="transmembrane region" description="Helical" evidence="2">
    <location>
        <begin position="65"/>
        <end position="85"/>
    </location>
</feature>